<feature type="chain" id="PRO_5042534752" evidence="3">
    <location>
        <begin position="20"/>
        <end position="320"/>
    </location>
</feature>
<dbReference type="GO" id="GO:0042110">
    <property type="term" value="P:T cell activation"/>
    <property type="evidence" value="ECO:0007669"/>
    <property type="project" value="TreeGrafter"/>
</dbReference>
<dbReference type="Gene3D" id="2.60.40.10">
    <property type="entry name" value="Immunoglobulins"/>
    <property type="match status" value="1"/>
</dbReference>
<evidence type="ECO:0000256" key="1">
    <source>
        <dbReference type="SAM" id="MobiDB-lite"/>
    </source>
</evidence>
<gene>
    <name evidence="6" type="primary">LOC108887482</name>
</gene>
<dbReference type="PANTHER" id="PTHR11422">
    <property type="entry name" value="T-CELL SURFACE GLYCOPROTEIN CD4"/>
    <property type="match status" value="1"/>
</dbReference>
<organism evidence="5 6">
    <name type="scientific">Lates calcarifer</name>
    <name type="common">Barramundi</name>
    <name type="synonym">Holocentrus calcarifer</name>
    <dbReference type="NCBI Taxonomy" id="8187"/>
    <lineage>
        <taxon>Eukaryota</taxon>
        <taxon>Metazoa</taxon>
        <taxon>Chordata</taxon>
        <taxon>Craniata</taxon>
        <taxon>Vertebrata</taxon>
        <taxon>Euteleostomi</taxon>
        <taxon>Actinopterygii</taxon>
        <taxon>Neopterygii</taxon>
        <taxon>Teleostei</taxon>
        <taxon>Neoteleostei</taxon>
        <taxon>Acanthomorphata</taxon>
        <taxon>Carangaria</taxon>
        <taxon>Carangaria incertae sedis</taxon>
        <taxon>Centropomidae</taxon>
        <taxon>Lates</taxon>
    </lineage>
</organism>
<dbReference type="SMART" id="SM00409">
    <property type="entry name" value="IG"/>
    <property type="match status" value="1"/>
</dbReference>
<feature type="region of interest" description="Disordered" evidence="1">
    <location>
        <begin position="251"/>
        <end position="320"/>
    </location>
</feature>
<dbReference type="InterPro" id="IPR007110">
    <property type="entry name" value="Ig-like_dom"/>
</dbReference>
<dbReference type="RefSeq" id="XP_050927646.1">
    <property type="nucleotide sequence ID" value="XM_051071689.1"/>
</dbReference>
<dbReference type="InterPro" id="IPR003599">
    <property type="entry name" value="Ig_sub"/>
</dbReference>
<dbReference type="GeneID" id="108887482"/>
<dbReference type="InterPro" id="IPR013783">
    <property type="entry name" value="Ig-like_fold"/>
</dbReference>
<evidence type="ECO:0000313" key="6">
    <source>
        <dbReference type="RefSeq" id="XP_050927646.1"/>
    </source>
</evidence>
<keyword evidence="2" id="KW-1133">Transmembrane helix</keyword>
<dbReference type="GO" id="GO:0070374">
    <property type="term" value="P:positive regulation of ERK1 and ERK2 cascade"/>
    <property type="evidence" value="ECO:0007669"/>
    <property type="project" value="TreeGrafter"/>
</dbReference>
<dbReference type="GO" id="GO:0035723">
    <property type="term" value="P:interleukin-15-mediated signaling pathway"/>
    <property type="evidence" value="ECO:0007669"/>
    <property type="project" value="TreeGrafter"/>
</dbReference>
<protein>
    <submittedName>
        <fullName evidence="6">Uncharacterized protein LOC108887482 isoform X2</fullName>
    </submittedName>
</protein>
<feature type="domain" description="Ig-like" evidence="4">
    <location>
        <begin position="120"/>
        <end position="216"/>
    </location>
</feature>
<dbReference type="Proteomes" id="UP000694890">
    <property type="component" value="Linkage group LG7_1"/>
</dbReference>
<accession>A0AAJ8B753</accession>
<feature type="compositionally biased region" description="Polar residues" evidence="1">
    <location>
        <begin position="269"/>
        <end position="281"/>
    </location>
</feature>
<evidence type="ECO:0000256" key="3">
    <source>
        <dbReference type="SAM" id="SignalP"/>
    </source>
</evidence>
<dbReference type="GO" id="GO:0045121">
    <property type="term" value="C:membrane raft"/>
    <property type="evidence" value="ECO:0007669"/>
    <property type="project" value="TreeGrafter"/>
</dbReference>
<dbReference type="InterPro" id="IPR036179">
    <property type="entry name" value="Ig-like_dom_sf"/>
</dbReference>
<feature type="compositionally biased region" description="Polar residues" evidence="1">
    <location>
        <begin position="291"/>
        <end position="313"/>
    </location>
</feature>
<evidence type="ECO:0000313" key="5">
    <source>
        <dbReference type="Proteomes" id="UP000694890"/>
    </source>
</evidence>
<dbReference type="AlphaFoldDB" id="A0AAJ8B753"/>
<evidence type="ECO:0000259" key="4">
    <source>
        <dbReference type="PROSITE" id="PS50835"/>
    </source>
</evidence>
<name>A0AAJ8B753_LATCA</name>
<evidence type="ECO:0000256" key="2">
    <source>
        <dbReference type="SAM" id="Phobius"/>
    </source>
</evidence>
<keyword evidence="2" id="KW-0472">Membrane</keyword>
<dbReference type="GO" id="GO:1990782">
    <property type="term" value="F:protein tyrosine kinase binding"/>
    <property type="evidence" value="ECO:0007669"/>
    <property type="project" value="TreeGrafter"/>
</dbReference>
<dbReference type="SUPFAM" id="SSF48726">
    <property type="entry name" value="Immunoglobulin"/>
    <property type="match status" value="2"/>
</dbReference>
<proteinExistence type="predicted"/>
<feature type="signal peptide" evidence="3">
    <location>
        <begin position="1"/>
        <end position="19"/>
    </location>
</feature>
<dbReference type="PANTHER" id="PTHR11422:SF5">
    <property type="entry name" value="DIVERSE IMMUNOGLOBULIN DOMAIN-CONTAINING PROTEIN 1.1 ISOFORM X1-RELATED"/>
    <property type="match status" value="1"/>
</dbReference>
<dbReference type="GO" id="GO:0009897">
    <property type="term" value="C:external side of plasma membrane"/>
    <property type="evidence" value="ECO:0007669"/>
    <property type="project" value="TreeGrafter"/>
</dbReference>
<keyword evidence="3" id="KW-0732">Signal</keyword>
<sequence length="320" mass="35678">MVEFGWIQMYFLLLQITGAQNRQYLLYIFVRVGDEVTLPCENVIGNRCNCDGTTWMFIGPRHTASVELVKLGRTESDPVSKPDRLSLTATCSLVIKKVTDEDVGRYSCRQFDRSGRQRGPDTDVYLSVVTMTEYEDGDKVTLNCSVLTDGRCRYTVKWQLKDVDQDNKDLTTSRSDCSASVSFTTSHFIHMPENYGSLKCEVTDGYTGKVQQFIFSPQTSDWWWYIILAVGLAALLVTGVVLVKLKKNKGNNTQMDENMADPEDGVSYASINHNKNTNSKAQIRGSDDAVTYSTVKTPSSSAGASTDPSNLYATVSKPHE</sequence>
<keyword evidence="2" id="KW-0812">Transmembrane</keyword>
<reference evidence="6" key="1">
    <citation type="submission" date="2025-08" db="UniProtKB">
        <authorList>
            <consortium name="RefSeq"/>
        </authorList>
    </citation>
    <scope>IDENTIFICATION</scope>
    <source>
        <tissue evidence="6">Brain</tissue>
    </source>
</reference>
<dbReference type="PROSITE" id="PS50835">
    <property type="entry name" value="IG_LIKE"/>
    <property type="match status" value="1"/>
</dbReference>
<dbReference type="GO" id="GO:0042289">
    <property type="term" value="F:MHC class II protein binding"/>
    <property type="evidence" value="ECO:0007669"/>
    <property type="project" value="TreeGrafter"/>
</dbReference>
<feature type="transmembrane region" description="Helical" evidence="2">
    <location>
        <begin position="222"/>
        <end position="245"/>
    </location>
</feature>